<dbReference type="EMBL" id="CP031263">
    <property type="protein sequence ID" value="AXH93574.1"/>
    <property type="molecule type" value="Genomic_DNA"/>
</dbReference>
<dbReference type="Proteomes" id="UP000253958">
    <property type="component" value="Chromosome"/>
</dbReference>
<feature type="region of interest" description="Disordered" evidence="1">
    <location>
        <begin position="120"/>
        <end position="142"/>
    </location>
</feature>
<accession>A0A6N3KAQ1</accession>
<reference evidence="2 3" key="2">
    <citation type="submission" date="2018-08" db="EMBL/GenBank/DDBJ databases">
        <title>Streptomyces kandeliansis sp. nov., an endophytic bacterium isolated from mangrove plant.</title>
        <authorList>
            <person name="Wang R."/>
        </authorList>
    </citation>
    <scope>NUCLEOTIDE SEQUENCE [LARGE SCALE GENOMIC DNA]</scope>
    <source>
        <strain evidence="3">H14(2018)</strain>
    </source>
</reference>
<sequence>MPQLRRHGPRDQQQFVGLVEVGQHRRLRVETAKIGEHGPDRSELAQNAWSLDPQLLGRRRRGIARWCHDHIGADPQVLHELGAVTDRAATNARCQARQSGLVVGVPAAAQITAGRVDLHHQGSGTRVRPAGRHCHRQRGRAG</sequence>
<organism evidence="2 3">
    <name type="scientific">Micromonospora aurantiaca</name>
    <name type="common">nom. illeg.</name>
    <dbReference type="NCBI Taxonomy" id="47850"/>
    <lineage>
        <taxon>Bacteria</taxon>
        <taxon>Bacillati</taxon>
        <taxon>Actinomycetota</taxon>
        <taxon>Actinomycetes</taxon>
        <taxon>Micromonosporales</taxon>
        <taxon>Micromonosporaceae</taxon>
        <taxon>Micromonospora</taxon>
    </lineage>
</organism>
<gene>
    <name evidence="2" type="ORF">DVH21_28660</name>
</gene>
<evidence type="ECO:0000313" key="2">
    <source>
        <dbReference type="EMBL" id="AXH93574.1"/>
    </source>
</evidence>
<proteinExistence type="predicted"/>
<evidence type="ECO:0000313" key="3">
    <source>
        <dbReference type="Proteomes" id="UP000253958"/>
    </source>
</evidence>
<dbReference type="AlphaFoldDB" id="A0A6N3KAQ1"/>
<name>A0A6N3KAQ1_9ACTN</name>
<reference evidence="2 3" key="1">
    <citation type="submission" date="2018-07" db="EMBL/GenBank/DDBJ databases">
        <authorList>
            <person name="Ye Y."/>
        </authorList>
    </citation>
    <scope>NUCLEOTIDE SEQUENCE [LARGE SCALE GENOMIC DNA]</scope>
    <source>
        <strain evidence="3">H14(2018)</strain>
    </source>
</reference>
<protein>
    <submittedName>
        <fullName evidence="2">Uncharacterized protein</fullName>
    </submittedName>
</protein>
<feature type="compositionally biased region" description="Basic residues" evidence="1">
    <location>
        <begin position="129"/>
        <end position="142"/>
    </location>
</feature>
<evidence type="ECO:0000256" key="1">
    <source>
        <dbReference type="SAM" id="MobiDB-lite"/>
    </source>
</evidence>